<evidence type="ECO:0000313" key="3">
    <source>
        <dbReference type="EMBL" id="RNB58893.1"/>
    </source>
</evidence>
<name>A0A3M8B6I8_9BACL</name>
<accession>A0A3M8B6I8</accession>
<keyword evidence="5" id="KW-1185">Reference proteome</keyword>
<dbReference type="Pfam" id="PF06863">
    <property type="entry name" value="DUF1254"/>
    <property type="match status" value="1"/>
</dbReference>
<gene>
    <name evidence="2" type="ORF">BAG01nite_41020</name>
    <name evidence="3" type="ORF">EB820_05135</name>
</gene>
<dbReference type="AlphaFoldDB" id="A0A3M8B6I8"/>
<reference evidence="2 5" key="2">
    <citation type="submission" date="2019-06" db="EMBL/GenBank/DDBJ databases">
        <title>Whole genome shotgun sequence of Brevibacillus agri NBRC 15538.</title>
        <authorList>
            <person name="Hosoyama A."/>
            <person name="Uohara A."/>
            <person name="Ohji S."/>
            <person name="Ichikawa N."/>
        </authorList>
    </citation>
    <scope>NUCLEOTIDE SEQUENCE [LARGE SCALE GENOMIC DNA]</scope>
    <source>
        <strain evidence="2 5">NBRC 15538</strain>
    </source>
</reference>
<dbReference type="RefSeq" id="WP_005829467.1">
    <property type="nucleotide sequence ID" value="NZ_BJOD01000056.1"/>
</dbReference>
<dbReference type="Proteomes" id="UP000317180">
    <property type="component" value="Unassembled WGS sequence"/>
</dbReference>
<protein>
    <submittedName>
        <fullName evidence="3">DUF1254 domain-containing protein</fullName>
    </submittedName>
</protein>
<dbReference type="InterPro" id="IPR010679">
    <property type="entry name" value="DUF1254"/>
</dbReference>
<dbReference type="InterPro" id="IPR037050">
    <property type="entry name" value="DUF1254_sf"/>
</dbReference>
<feature type="domain" description="DUF1254" evidence="1">
    <location>
        <begin position="8"/>
        <end position="60"/>
    </location>
</feature>
<dbReference type="Gene3D" id="2.60.40.1610">
    <property type="entry name" value="Domain of unknown function DUF1254"/>
    <property type="match status" value="1"/>
</dbReference>
<sequence length="108" mass="12343">MLAEPANPQNRYFTVQMLDVYTNTFRNVSNRSTRQEAARYLLVGPNWIGNPPPHTPVITIPPASASSKSGQLLNKRRLWSVEQQIRFAFSLNSEKALSLFRRQCLLLI</sequence>
<dbReference type="Proteomes" id="UP000276178">
    <property type="component" value="Unassembled WGS sequence"/>
</dbReference>
<dbReference type="SUPFAM" id="SSF160935">
    <property type="entry name" value="VPA0735-like"/>
    <property type="match status" value="1"/>
</dbReference>
<dbReference type="EMBL" id="RHHN01000016">
    <property type="protein sequence ID" value="RNB58893.1"/>
    <property type="molecule type" value="Genomic_DNA"/>
</dbReference>
<evidence type="ECO:0000313" key="4">
    <source>
        <dbReference type="Proteomes" id="UP000276178"/>
    </source>
</evidence>
<organism evidence="3 4">
    <name type="scientific">Brevibacillus agri</name>
    <dbReference type="NCBI Taxonomy" id="51101"/>
    <lineage>
        <taxon>Bacteria</taxon>
        <taxon>Bacillati</taxon>
        <taxon>Bacillota</taxon>
        <taxon>Bacilli</taxon>
        <taxon>Bacillales</taxon>
        <taxon>Paenibacillaceae</taxon>
        <taxon>Brevibacillus</taxon>
    </lineage>
</organism>
<evidence type="ECO:0000313" key="2">
    <source>
        <dbReference type="EMBL" id="GED28000.1"/>
    </source>
</evidence>
<dbReference type="EMBL" id="BJOD01000056">
    <property type="protein sequence ID" value="GED28000.1"/>
    <property type="molecule type" value="Genomic_DNA"/>
</dbReference>
<reference evidence="3 4" key="1">
    <citation type="submission" date="2018-10" db="EMBL/GenBank/DDBJ databases">
        <title>Phylogenomics of Brevibacillus.</title>
        <authorList>
            <person name="Dunlap C."/>
        </authorList>
    </citation>
    <scope>NUCLEOTIDE SEQUENCE [LARGE SCALE GENOMIC DNA]</scope>
    <source>
        <strain evidence="3 4">NRRL NRS 1219</strain>
    </source>
</reference>
<comment type="caution">
    <text evidence="3">The sequence shown here is derived from an EMBL/GenBank/DDBJ whole genome shotgun (WGS) entry which is preliminary data.</text>
</comment>
<proteinExistence type="predicted"/>
<dbReference type="OrthoDB" id="40820at2"/>
<evidence type="ECO:0000259" key="1">
    <source>
        <dbReference type="Pfam" id="PF06863"/>
    </source>
</evidence>
<dbReference type="GeneID" id="82809898"/>
<evidence type="ECO:0000313" key="5">
    <source>
        <dbReference type="Proteomes" id="UP000317180"/>
    </source>
</evidence>